<keyword evidence="2" id="KW-1185">Reference proteome</keyword>
<evidence type="ECO:0000313" key="1">
    <source>
        <dbReference type="EMBL" id="KAJ1361156.1"/>
    </source>
</evidence>
<dbReference type="AlphaFoldDB" id="A0AAD5N5T9"/>
<proteinExistence type="predicted"/>
<dbReference type="EMBL" id="JAHQIW010004125">
    <property type="protein sequence ID" value="KAJ1361156.1"/>
    <property type="molecule type" value="Genomic_DNA"/>
</dbReference>
<reference evidence="1" key="1">
    <citation type="submission" date="2021-06" db="EMBL/GenBank/DDBJ databases">
        <title>Parelaphostrongylus tenuis whole genome reference sequence.</title>
        <authorList>
            <person name="Garwood T.J."/>
            <person name="Larsen P.A."/>
            <person name="Fountain-Jones N.M."/>
            <person name="Garbe J.R."/>
            <person name="Macchietto M.G."/>
            <person name="Kania S.A."/>
            <person name="Gerhold R.W."/>
            <person name="Richards J.E."/>
            <person name="Wolf T.M."/>
        </authorList>
    </citation>
    <scope>NUCLEOTIDE SEQUENCE</scope>
    <source>
        <strain evidence="1">MNPRO001-30</strain>
        <tissue evidence="1">Meninges</tissue>
    </source>
</reference>
<evidence type="ECO:0000313" key="2">
    <source>
        <dbReference type="Proteomes" id="UP001196413"/>
    </source>
</evidence>
<protein>
    <submittedName>
        <fullName evidence="1">Uncharacterized protein</fullName>
    </submittedName>
</protein>
<accession>A0AAD5N5T9</accession>
<gene>
    <name evidence="1" type="ORF">KIN20_020348</name>
</gene>
<comment type="caution">
    <text evidence="1">The sequence shown here is derived from an EMBL/GenBank/DDBJ whole genome shotgun (WGS) entry which is preliminary data.</text>
</comment>
<organism evidence="1 2">
    <name type="scientific">Parelaphostrongylus tenuis</name>
    <name type="common">Meningeal worm</name>
    <dbReference type="NCBI Taxonomy" id="148309"/>
    <lineage>
        <taxon>Eukaryota</taxon>
        <taxon>Metazoa</taxon>
        <taxon>Ecdysozoa</taxon>
        <taxon>Nematoda</taxon>
        <taxon>Chromadorea</taxon>
        <taxon>Rhabditida</taxon>
        <taxon>Rhabditina</taxon>
        <taxon>Rhabditomorpha</taxon>
        <taxon>Strongyloidea</taxon>
        <taxon>Metastrongylidae</taxon>
        <taxon>Parelaphostrongylus</taxon>
    </lineage>
</organism>
<name>A0AAD5N5T9_PARTN</name>
<dbReference type="Proteomes" id="UP001196413">
    <property type="component" value="Unassembled WGS sequence"/>
</dbReference>
<sequence>MVKRSYSYQRNGVRIKVALKVLREVSPYILADLQEEASHLLKLRRKNLARSHGIVEDPAMMCLKPNNDKTLPVLKQSIKGTARP</sequence>